<dbReference type="AlphaFoldDB" id="A0A917AAL8"/>
<evidence type="ECO:0000313" key="2">
    <source>
        <dbReference type="Proteomes" id="UP000606730"/>
    </source>
</evidence>
<accession>A0A917AAL8</accession>
<dbReference type="Proteomes" id="UP000606730">
    <property type="component" value="Unassembled WGS sequence"/>
</dbReference>
<evidence type="ECO:0000313" key="1">
    <source>
        <dbReference type="EMBL" id="GGE38070.1"/>
    </source>
</evidence>
<dbReference type="Pfam" id="PF11150">
    <property type="entry name" value="DUF2927"/>
    <property type="match status" value="1"/>
</dbReference>
<organism evidence="1 2">
    <name type="scientific">Actibacterium pelagium</name>
    <dbReference type="NCBI Taxonomy" id="2029103"/>
    <lineage>
        <taxon>Bacteria</taxon>
        <taxon>Pseudomonadati</taxon>
        <taxon>Pseudomonadota</taxon>
        <taxon>Alphaproteobacteria</taxon>
        <taxon>Rhodobacterales</taxon>
        <taxon>Roseobacteraceae</taxon>
        <taxon>Actibacterium</taxon>
    </lineage>
</organism>
<dbReference type="InterPro" id="IPR021323">
    <property type="entry name" value="DUF2927"/>
</dbReference>
<sequence length="263" mass="29806">MQRYYARVEDSLVSRGLLRTDDGQVDAKYTSRELVDNFVQIALYDEYVTSGSTIIARPTKSRLRRWESPIRLGVTFGAHVTEAQQSQDMEMIRDVSRQLERASQHPVSLTSADRANYHLLVLNEDDRRGIEPTLRKLIPGIDDNMIRFLTGLSRSTYCLVLAFSTGDNPVYNQALALVRSEHPDLLRQSCYHEELAQGMGLANDSPRARPSVFNDDEEFALLTSHDELLLRILYDPRLRPGMTPEQARPVVVEIVEELTGGSV</sequence>
<proteinExistence type="predicted"/>
<protein>
    <recommendedName>
        <fullName evidence="3">DUF2927 domain-containing protein</fullName>
    </recommendedName>
</protein>
<comment type="caution">
    <text evidence="1">The sequence shown here is derived from an EMBL/GenBank/DDBJ whole genome shotgun (WGS) entry which is preliminary data.</text>
</comment>
<name>A0A917AAL8_9RHOB</name>
<reference evidence="1" key="2">
    <citation type="submission" date="2020-09" db="EMBL/GenBank/DDBJ databases">
        <authorList>
            <person name="Sun Q."/>
            <person name="Zhou Y."/>
        </authorList>
    </citation>
    <scope>NUCLEOTIDE SEQUENCE</scope>
    <source>
        <strain evidence="1">CGMCC 1.16012</strain>
    </source>
</reference>
<evidence type="ECO:0008006" key="3">
    <source>
        <dbReference type="Google" id="ProtNLM"/>
    </source>
</evidence>
<dbReference type="RefSeq" id="WP_233133123.1">
    <property type="nucleotide sequence ID" value="NZ_NSBU01000007.1"/>
</dbReference>
<gene>
    <name evidence="1" type="ORF">GCM10011517_02280</name>
</gene>
<dbReference type="EMBL" id="BMKN01000001">
    <property type="protein sequence ID" value="GGE38070.1"/>
    <property type="molecule type" value="Genomic_DNA"/>
</dbReference>
<keyword evidence="2" id="KW-1185">Reference proteome</keyword>
<reference evidence="1" key="1">
    <citation type="journal article" date="2014" name="Int. J. Syst. Evol. Microbiol.">
        <title>Complete genome sequence of Corynebacterium casei LMG S-19264T (=DSM 44701T), isolated from a smear-ripened cheese.</title>
        <authorList>
            <consortium name="US DOE Joint Genome Institute (JGI-PGF)"/>
            <person name="Walter F."/>
            <person name="Albersmeier A."/>
            <person name="Kalinowski J."/>
            <person name="Ruckert C."/>
        </authorList>
    </citation>
    <scope>NUCLEOTIDE SEQUENCE</scope>
    <source>
        <strain evidence="1">CGMCC 1.16012</strain>
    </source>
</reference>